<evidence type="ECO:0000256" key="1">
    <source>
        <dbReference type="ARBA" id="ARBA00001974"/>
    </source>
</evidence>
<dbReference type="EC" id="1.14.13.113" evidence="10"/>
<dbReference type="GO" id="GO:0006144">
    <property type="term" value="P:purine nucleobase metabolic process"/>
    <property type="evidence" value="ECO:0007669"/>
    <property type="project" value="UniProtKB-KW"/>
</dbReference>
<dbReference type="PRINTS" id="PR00420">
    <property type="entry name" value="RNGMNOXGNASE"/>
</dbReference>
<dbReference type="HOGENOM" id="CLU_009665_19_5_6"/>
<evidence type="ECO:0000256" key="3">
    <source>
        <dbReference type="ARBA" id="ARBA00022630"/>
    </source>
</evidence>
<dbReference type="GO" id="GO:0102099">
    <property type="term" value="F:FAD-dependent urate hydroxylase activity"/>
    <property type="evidence" value="ECO:0007669"/>
    <property type="project" value="UniProtKB-EC"/>
</dbReference>
<evidence type="ECO:0000256" key="7">
    <source>
        <dbReference type="ARBA" id="ARBA00023027"/>
    </source>
</evidence>
<dbReference type="InterPro" id="IPR002938">
    <property type="entry name" value="FAD-bd"/>
</dbReference>
<comment type="caution">
    <text evidence="14">The sequence shown here is derived from an EMBL/GenBank/DDBJ whole genome shotgun (WGS) entry which is preliminary data.</text>
</comment>
<dbReference type="GO" id="GO:0071949">
    <property type="term" value="F:FAD binding"/>
    <property type="evidence" value="ECO:0007669"/>
    <property type="project" value="InterPro"/>
</dbReference>
<evidence type="ECO:0000256" key="5">
    <source>
        <dbReference type="ARBA" id="ARBA00022827"/>
    </source>
</evidence>
<dbReference type="GO" id="GO:0004846">
    <property type="term" value="F:urate oxidase activity"/>
    <property type="evidence" value="ECO:0007669"/>
    <property type="project" value="InterPro"/>
</dbReference>
<evidence type="ECO:0000259" key="13">
    <source>
        <dbReference type="Pfam" id="PF01494"/>
    </source>
</evidence>
<evidence type="ECO:0000256" key="11">
    <source>
        <dbReference type="ARBA" id="ARBA00035262"/>
    </source>
</evidence>
<comment type="similarity">
    <text evidence="9">Belongs to the FAD-dependent urate hydroxylase family.</text>
</comment>
<keyword evidence="3" id="KW-0285">Flavoprotein</keyword>
<dbReference type="InterPro" id="IPR050493">
    <property type="entry name" value="FAD-dep_Monooxygenase_BioMet"/>
</dbReference>
<evidence type="ECO:0000256" key="12">
    <source>
        <dbReference type="ARBA" id="ARBA00047521"/>
    </source>
</evidence>
<dbReference type="eggNOG" id="COG0654">
    <property type="taxonomic scope" value="Bacteria"/>
</dbReference>
<keyword evidence="15" id="KW-1185">Reference proteome</keyword>
<dbReference type="GO" id="GO:0019628">
    <property type="term" value="P:urate catabolic process"/>
    <property type="evidence" value="ECO:0007669"/>
    <property type="project" value="InterPro"/>
</dbReference>
<comment type="catalytic activity">
    <reaction evidence="12">
        <text>urate + NADH + O2 + H(+) = 5-hydroxyisourate + NAD(+) + H2O</text>
        <dbReference type="Rhea" id="RHEA:27329"/>
        <dbReference type="ChEBI" id="CHEBI:15377"/>
        <dbReference type="ChEBI" id="CHEBI:15378"/>
        <dbReference type="ChEBI" id="CHEBI:15379"/>
        <dbReference type="ChEBI" id="CHEBI:17775"/>
        <dbReference type="ChEBI" id="CHEBI:18072"/>
        <dbReference type="ChEBI" id="CHEBI:57540"/>
        <dbReference type="ChEBI" id="CHEBI:57945"/>
        <dbReference type="EC" id="1.14.13.113"/>
    </reaction>
</comment>
<protein>
    <recommendedName>
        <fullName evidence="11">FAD-dependent urate hydroxylase</fullName>
        <ecNumber evidence="10">1.14.13.113</ecNumber>
    </recommendedName>
</protein>
<keyword evidence="4" id="KW-0659">Purine metabolism</keyword>
<dbReference type="Pfam" id="PF01494">
    <property type="entry name" value="FAD_binding_3"/>
    <property type="match status" value="1"/>
</dbReference>
<dbReference type="InterPro" id="IPR036188">
    <property type="entry name" value="FAD/NAD-bd_sf"/>
</dbReference>
<evidence type="ECO:0000256" key="9">
    <source>
        <dbReference type="ARBA" id="ARBA00035121"/>
    </source>
</evidence>
<dbReference type="Proteomes" id="UP000018415">
    <property type="component" value="Unassembled WGS sequence"/>
</dbReference>
<keyword evidence="7" id="KW-0520">NAD</keyword>
<evidence type="ECO:0000313" key="14">
    <source>
        <dbReference type="EMBL" id="ESK47774.1"/>
    </source>
</evidence>
<evidence type="ECO:0000256" key="6">
    <source>
        <dbReference type="ARBA" id="ARBA00023002"/>
    </source>
</evidence>
<gene>
    <name evidence="14" type="ORF">P253_01791</name>
</gene>
<keyword evidence="5" id="KW-0274">FAD</keyword>
<dbReference type="SUPFAM" id="SSF51905">
    <property type="entry name" value="FAD/NAD(P)-binding domain"/>
    <property type="match status" value="1"/>
</dbReference>
<evidence type="ECO:0000256" key="10">
    <source>
        <dbReference type="ARBA" id="ARBA00035128"/>
    </source>
</evidence>
<evidence type="ECO:0000313" key="15">
    <source>
        <dbReference type="Proteomes" id="UP000018415"/>
    </source>
</evidence>
<name>V2VJN8_9GAMM</name>
<dbReference type="InterPro" id="IPR047712">
    <property type="entry name" value="HpxO"/>
</dbReference>
<accession>V2VJN8</accession>
<dbReference type="PANTHER" id="PTHR13789">
    <property type="entry name" value="MONOOXYGENASE"/>
    <property type="match status" value="1"/>
</dbReference>
<dbReference type="NCBIfam" id="NF033623">
    <property type="entry name" value="urate_HpxO"/>
    <property type="match status" value="1"/>
</dbReference>
<keyword evidence="8" id="KW-0503">Monooxygenase</keyword>
<keyword evidence="6" id="KW-0560">Oxidoreductase</keyword>
<dbReference type="PATRIC" id="fig|1341679.3.peg.1750"/>
<organism evidence="14 15">
    <name type="scientific">Acinetobacter indicus CIP 110367</name>
    <dbReference type="NCBI Taxonomy" id="1341679"/>
    <lineage>
        <taxon>Bacteria</taxon>
        <taxon>Pseudomonadati</taxon>
        <taxon>Pseudomonadota</taxon>
        <taxon>Gammaproteobacteria</taxon>
        <taxon>Moraxellales</taxon>
        <taxon>Moraxellaceae</taxon>
        <taxon>Acinetobacter</taxon>
    </lineage>
</organism>
<reference evidence="14 15" key="1">
    <citation type="submission" date="2013-10" db="EMBL/GenBank/DDBJ databases">
        <title>The Genome Sequence of Acinetobacter indicus CIP 110367.</title>
        <authorList>
            <consortium name="The Broad Institute Genomics Platform"/>
            <consortium name="The Broad Institute Genome Sequencing Center for Infectious Disease"/>
            <person name="Cerqueira G."/>
            <person name="Feldgarden M."/>
            <person name="Courvalin P."/>
            <person name="Grillot-Courvalin C."/>
            <person name="Clermont D."/>
            <person name="Rocha E."/>
            <person name="Yoon E.-J."/>
            <person name="Nemec A."/>
            <person name="Young S.K."/>
            <person name="Zeng Q."/>
            <person name="Gargeya S."/>
            <person name="Fitzgerald M."/>
            <person name="Abouelleil A."/>
            <person name="Alvarado L."/>
            <person name="Berlin A.M."/>
            <person name="Chapman S.B."/>
            <person name="Gainer-Dewar J."/>
            <person name="Goldberg J."/>
            <person name="Gnerre S."/>
            <person name="Griggs A."/>
            <person name="Gujja S."/>
            <person name="Hansen M."/>
            <person name="Howarth C."/>
            <person name="Imamovic A."/>
            <person name="Ireland A."/>
            <person name="Larimer J."/>
            <person name="McCowan C."/>
            <person name="Murphy C."/>
            <person name="Pearson M."/>
            <person name="Poon T.W."/>
            <person name="Priest M."/>
            <person name="Roberts A."/>
            <person name="Saif S."/>
            <person name="Shea T."/>
            <person name="Sykes S."/>
            <person name="Wortman J."/>
            <person name="Nusbaum C."/>
            <person name="Birren B."/>
        </authorList>
    </citation>
    <scope>NUCLEOTIDE SEQUENCE [LARGE SCALE GENOMIC DNA]</scope>
    <source>
        <strain evidence="14 15">CIP 110367</strain>
    </source>
</reference>
<dbReference type="Gene3D" id="3.50.50.60">
    <property type="entry name" value="FAD/NAD(P)-binding domain"/>
    <property type="match status" value="1"/>
</dbReference>
<dbReference type="EMBL" id="AYET01000004">
    <property type="protein sequence ID" value="ESK47774.1"/>
    <property type="molecule type" value="Genomic_DNA"/>
</dbReference>
<dbReference type="AlphaFoldDB" id="V2VJN8"/>
<comment type="cofactor">
    <cofactor evidence="1">
        <name>FAD</name>
        <dbReference type="ChEBI" id="CHEBI:57692"/>
    </cofactor>
</comment>
<dbReference type="PANTHER" id="PTHR13789:SF309">
    <property type="entry name" value="PUTATIVE (AFU_ORTHOLOGUE AFUA_6G14510)-RELATED"/>
    <property type="match status" value="1"/>
</dbReference>
<sequence>MHRNQAVAPDLACTAGLLLRVEAQPVPTSGHATQAKHEMARFSLQLFSFDRQALGGKMKITIIGAGIGGLTTGIALKKFGHEVRIYEQSEQILPVGAAISLWSNGVKCLNYLGLTEQVAELGGQMDHLAYVDGLSGDVMTQFSLTPLIEEVGQRPYPVSRAELQNMLMDAFGREHIYLGKKMVALQEDGSQVTVSFADGTQLQTELLVGADGTHSLTRAYVLDETVARRYAGYVNWNGLVEVSEQLAPADQWTTFVGEGKRASLMPVADQRFYFFFDVPLAAGLENDRSQYKTLLKQYFQGWCPQVQQLIDSIDEQRTNRVEIHDIEPFANFYKGRVVLVGDAAHSTTPDIGQGGCQAMEDAIYLARALQINTLGMQDALSRYQNKRNERANELVLRARKRCDVTHMKDQQVTEAWYAELRQEQGPHIMKGIISNIVGNPLD</sequence>
<proteinExistence type="inferred from homology"/>
<evidence type="ECO:0000256" key="2">
    <source>
        <dbReference type="ARBA" id="ARBA00004705"/>
    </source>
</evidence>
<evidence type="ECO:0000256" key="4">
    <source>
        <dbReference type="ARBA" id="ARBA00022631"/>
    </source>
</evidence>
<evidence type="ECO:0000256" key="8">
    <source>
        <dbReference type="ARBA" id="ARBA00023033"/>
    </source>
</evidence>
<comment type="pathway">
    <text evidence="2">Purine metabolism; urate degradation.</text>
</comment>
<feature type="domain" description="FAD-binding" evidence="13">
    <location>
        <begin position="58"/>
        <end position="396"/>
    </location>
</feature>